<dbReference type="STRING" id="90262.A0A1X2IL53"/>
<comment type="caution">
    <text evidence="4">The sequence shown here is derived from an EMBL/GenBank/DDBJ whole genome shotgun (WGS) entry which is preliminary data.</text>
</comment>
<dbReference type="PANTHER" id="PTHR38110">
    <property type="entry name" value="CHROMOSOME 23, WHOLE GENOME SHOTGUN SEQUENCE"/>
    <property type="match status" value="1"/>
</dbReference>
<evidence type="ECO:0000313" key="4">
    <source>
        <dbReference type="EMBL" id="ORZ17733.1"/>
    </source>
</evidence>
<evidence type="ECO:0000313" key="5">
    <source>
        <dbReference type="Proteomes" id="UP000193560"/>
    </source>
</evidence>
<dbReference type="Pfam" id="PF13622">
    <property type="entry name" value="4HBT_3"/>
    <property type="match status" value="1"/>
</dbReference>
<sequence length="312" mass="35097">MANTELATTAQPSTFDRGTNTTYLGQTSEGSYIYSGQALQEFAIGEVPNGGYVLSIMFDSVLQLYSERYQVDPVALNCFFLRKTETTAIIIEIKDIKVNRKGYCVTQATIKQSKSSQPGQAPLQQLKDYHAADYVDKVLGVFTMGNMDNEEGASSDYDLPAPPNNGDRQLAPFKLIYMKELLELEVDAASLPDPERTKPMEVHQTIGFRDQRPVDFKSIPFWCDNFVSPPNLLGPVFDGPLWCATMQMEVQFKRKCPDGLKKVAASFVTHTLKNSRFDIDGWIWDNNGELLATTRHQCLCLPWERNTPKARL</sequence>
<dbReference type="InterPro" id="IPR049450">
    <property type="entry name" value="ACOT8-like_C"/>
</dbReference>
<dbReference type="Pfam" id="PF20789">
    <property type="entry name" value="4HBT_3C"/>
    <property type="match status" value="1"/>
</dbReference>
<evidence type="ECO:0000256" key="1">
    <source>
        <dbReference type="SAM" id="MobiDB-lite"/>
    </source>
</evidence>
<accession>A0A1X2IL53</accession>
<feature type="domain" description="Acyl-CoA thioesterase-like N-terminal HotDog" evidence="2">
    <location>
        <begin position="43"/>
        <end position="112"/>
    </location>
</feature>
<evidence type="ECO:0000259" key="2">
    <source>
        <dbReference type="Pfam" id="PF13622"/>
    </source>
</evidence>
<dbReference type="OrthoDB" id="2532955at2759"/>
<dbReference type="InterPro" id="IPR049449">
    <property type="entry name" value="TesB_ACOT8-like_N"/>
</dbReference>
<dbReference type="Gene3D" id="2.40.160.210">
    <property type="entry name" value="Acyl-CoA thioesterase, double hotdog domain"/>
    <property type="match status" value="1"/>
</dbReference>
<proteinExistence type="predicted"/>
<dbReference type="SUPFAM" id="SSF54637">
    <property type="entry name" value="Thioesterase/thiol ester dehydrase-isomerase"/>
    <property type="match status" value="1"/>
</dbReference>
<protein>
    <submittedName>
        <fullName evidence="4">Thioesterase-like superfamily-domain-containing protein</fullName>
    </submittedName>
</protein>
<name>A0A1X2IL53_9FUNG</name>
<evidence type="ECO:0000259" key="3">
    <source>
        <dbReference type="Pfam" id="PF20789"/>
    </source>
</evidence>
<dbReference type="Proteomes" id="UP000193560">
    <property type="component" value="Unassembled WGS sequence"/>
</dbReference>
<dbReference type="PANTHER" id="PTHR38110:SF1">
    <property type="entry name" value="THIOESTERASE DOMAIN-CONTAINING PROTEIN"/>
    <property type="match status" value="1"/>
</dbReference>
<reference evidence="4 5" key="1">
    <citation type="submission" date="2016-07" db="EMBL/GenBank/DDBJ databases">
        <title>Pervasive Adenine N6-methylation of Active Genes in Fungi.</title>
        <authorList>
            <consortium name="DOE Joint Genome Institute"/>
            <person name="Mondo S.J."/>
            <person name="Dannebaum R.O."/>
            <person name="Kuo R.C."/>
            <person name="Labutti K."/>
            <person name="Haridas S."/>
            <person name="Kuo A."/>
            <person name="Salamov A."/>
            <person name="Ahrendt S.R."/>
            <person name="Lipzen A."/>
            <person name="Sullivan W."/>
            <person name="Andreopoulos W.B."/>
            <person name="Clum A."/>
            <person name="Lindquist E."/>
            <person name="Daum C."/>
            <person name="Ramamoorthy G.K."/>
            <person name="Gryganskyi A."/>
            <person name="Culley D."/>
            <person name="Magnuson J.K."/>
            <person name="James T.Y."/>
            <person name="O'Malley M.A."/>
            <person name="Stajich J.E."/>
            <person name="Spatafora J.W."/>
            <person name="Visel A."/>
            <person name="Grigoriev I.V."/>
        </authorList>
    </citation>
    <scope>NUCLEOTIDE SEQUENCE [LARGE SCALE GENOMIC DNA]</scope>
    <source>
        <strain evidence="4 5">NRRL 1336</strain>
    </source>
</reference>
<dbReference type="AlphaFoldDB" id="A0A1X2IL53"/>
<dbReference type="InterPro" id="IPR042171">
    <property type="entry name" value="Acyl-CoA_hotdog"/>
</dbReference>
<gene>
    <name evidence="4" type="ORF">BCR42DRAFT_450296</name>
</gene>
<dbReference type="EMBL" id="MCGE01000009">
    <property type="protein sequence ID" value="ORZ17733.1"/>
    <property type="molecule type" value="Genomic_DNA"/>
</dbReference>
<organism evidence="4 5">
    <name type="scientific">Absidia repens</name>
    <dbReference type="NCBI Taxonomy" id="90262"/>
    <lineage>
        <taxon>Eukaryota</taxon>
        <taxon>Fungi</taxon>
        <taxon>Fungi incertae sedis</taxon>
        <taxon>Mucoromycota</taxon>
        <taxon>Mucoromycotina</taxon>
        <taxon>Mucoromycetes</taxon>
        <taxon>Mucorales</taxon>
        <taxon>Cunninghamellaceae</taxon>
        <taxon>Absidia</taxon>
    </lineage>
</organism>
<dbReference type="InterPro" id="IPR052389">
    <property type="entry name" value="Sec_Metab_Biosynth-Assoc"/>
</dbReference>
<feature type="region of interest" description="Disordered" evidence="1">
    <location>
        <begin position="1"/>
        <end position="21"/>
    </location>
</feature>
<keyword evidence="5" id="KW-1185">Reference proteome</keyword>
<dbReference type="InterPro" id="IPR029069">
    <property type="entry name" value="HotDog_dom_sf"/>
</dbReference>
<feature type="domain" description="Acyl-CoA thioesterase-like C-terminal" evidence="3">
    <location>
        <begin position="186"/>
        <end position="299"/>
    </location>
</feature>